<dbReference type="Proteomes" id="UP000198440">
    <property type="component" value="Unassembled WGS sequence"/>
</dbReference>
<evidence type="ECO:0000313" key="2">
    <source>
        <dbReference type="EMBL" id="SNT07197.1"/>
    </source>
</evidence>
<dbReference type="EMBL" id="FZON01000054">
    <property type="protein sequence ID" value="SNT07197.1"/>
    <property type="molecule type" value="Genomic_DNA"/>
</dbReference>
<accession>A0A239JMY4</accession>
<feature type="domain" description="Multidrug resistance protein MdtA-like barrel-sandwich hybrid" evidence="1">
    <location>
        <begin position="66"/>
        <end position="249"/>
    </location>
</feature>
<sequence length="481" mass="51155">MVGGVTCAVLIAAGGQIYHAYLNADLAATKLRTPREQVFSVAVATLTPATVTPIITAYGRLSSGRSLEVRSSVPGVLVGLSENFRNGGSVSVGEVLFQIDPARLKTALALAETDLLEVNAAQAEAKAALELAKLEAEASSKQLDLRDQALSRQQGLRDRGVATDTIVEAAVLARAAAEQTLISRQQSVAGAEARVAQAAIAIARREIALTEARRMLTEATVAAPFAGRVMDADAALGRLVSTNEKLAEIIDPTDIEVAFRVTNTQYSRLLNDKNGLRKTEVTLVSQSGKAVHEITAKVDRVDGNVGDDQVGRLVYARLVDLDTTLVLPGDFVTVKIPERPLSEVARIPATAATADGRILLIAEDNRLEEFQAKLLRQQGNDLIVSGVPFGRQYVITRALQLGPGIRVQPVLPTADGDTVVAAPAAPTTIALDDIRRAALIAFVEGNETMKPDSKARVLTELNEPEVPIATVEKFEAKMAEQ</sequence>
<dbReference type="Gene3D" id="2.40.50.100">
    <property type="match status" value="1"/>
</dbReference>
<dbReference type="SUPFAM" id="SSF111369">
    <property type="entry name" value="HlyD-like secretion proteins"/>
    <property type="match status" value="1"/>
</dbReference>
<evidence type="ECO:0000259" key="1">
    <source>
        <dbReference type="Pfam" id="PF25917"/>
    </source>
</evidence>
<dbReference type="Pfam" id="PF25917">
    <property type="entry name" value="BSH_RND"/>
    <property type="match status" value="1"/>
</dbReference>
<gene>
    <name evidence="2" type="ORF">SAMN04488078_105428</name>
</gene>
<dbReference type="InterPro" id="IPR058625">
    <property type="entry name" value="MdtA-like_BSH"/>
</dbReference>
<proteinExistence type="predicted"/>
<dbReference type="GO" id="GO:1990281">
    <property type="term" value="C:efflux pump complex"/>
    <property type="evidence" value="ECO:0007669"/>
    <property type="project" value="TreeGrafter"/>
</dbReference>
<dbReference type="PANTHER" id="PTHR30469">
    <property type="entry name" value="MULTIDRUG RESISTANCE PROTEIN MDTA"/>
    <property type="match status" value="1"/>
</dbReference>
<dbReference type="AlphaFoldDB" id="A0A239JMY4"/>
<organism evidence="2 3">
    <name type="scientific">Antarctobacter heliothermus</name>
    <dbReference type="NCBI Taxonomy" id="74033"/>
    <lineage>
        <taxon>Bacteria</taxon>
        <taxon>Pseudomonadati</taxon>
        <taxon>Pseudomonadota</taxon>
        <taxon>Alphaproteobacteria</taxon>
        <taxon>Rhodobacterales</taxon>
        <taxon>Roseobacteraceae</taxon>
        <taxon>Antarctobacter</taxon>
    </lineage>
</organism>
<dbReference type="Gene3D" id="1.10.287.470">
    <property type="entry name" value="Helix hairpin bin"/>
    <property type="match status" value="1"/>
</dbReference>
<protein>
    <submittedName>
        <fullName evidence="2">Multidrug resistance efflux pump</fullName>
    </submittedName>
</protein>
<reference evidence="2 3" key="1">
    <citation type="submission" date="2017-06" db="EMBL/GenBank/DDBJ databases">
        <authorList>
            <person name="Kim H.J."/>
            <person name="Triplett B.A."/>
        </authorList>
    </citation>
    <scope>NUCLEOTIDE SEQUENCE [LARGE SCALE GENOMIC DNA]</scope>
    <source>
        <strain evidence="2 3">DSM 11445</strain>
    </source>
</reference>
<dbReference type="GO" id="GO:0015562">
    <property type="term" value="F:efflux transmembrane transporter activity"/>
    <property type="evidence" value="ECO:0007669"/>
    <property type="project" value="TreeGrafter"/>
</dbReference>
<name>A0A239JMY4_9RHOB</name>
<dbReference type="Gene3D" id="2.40.30.170">
    <property type="match status" value="1"/>
</dbReference>
<evidence type="ECO:0000313" key="3">
    <source>
        <dbReference type="Proteomes" id="UP000198440"/>
    </source>
</evidence>